<keyword evidence="3" id="KW-1185">Reference proteome</keyword>
<name>A0A8J9R3L2_9VIRU</name>
<evidence type="ECO:0000256" key="1">
    <source>
        <dbReference type="SAM" id="Phobius"/>
    </source>
</evidence>
<keyword evidence="1" id="KW-0472">Membrane</keyword>
<accession>A0A8J9R3L2</accession>
<organism evidence="2 3">
    <name type="scientific">Stenotrophomonas phage phiSHP2</name>
    <dbReference type="NCBI Taxonomy" id="1027253"/>
    <lineage>
        <taxon>Viruses</taxon>
        <taxon>Monodnaviria</taxon>
        <taxon>Loebvirae</taxon>
        <taxon>Hofneiviricota</taxon>
        <taxon>Faserviricetes</taxon>
        <taxon>Tubulavirales</taxon>
        <taxon>Inoviridae</taxon>
        <taxon>Siphunculivirus</taxon>
        <taxon>Siphunculivirus SHP2</taxon>
    </lineage>
</organism>
<reference evidence="2" key="1">
    <citation type="submission" date="2010-04" db="EMBL/GenBank/DDBJ databases">
        <title>Characterization of two novel filamentous phages in soil isolates of Stenotrophomonas maltophilia.</title>
        <authorList>
            <person name="Liu J."/>
            <person name="Huang Y."/>
        </authorList>
    </citation>
    <scope>NUCLEOTIDE SEQUENCE</scope>
</reference>
<dbReference type="GeneID" id="11468041"/>
<protein>
    <submittedName>
        <fullName evidence="2">Uncharacterized protein</fullName>
    </submittedName>
</protein>
<feature type="transmembrane region" description="Helical" evidence="1">
    <location>
        <begin position="37"/>
        <end position="54"/>
    </location>
</feature>
<evidence type="ECO:0000313" key="3">
    <source>
        <dbReference type="Proteomes" id="UP000792083"/>
    </source>
</evidence>
<keyword evidence="1" id="KW-1133">Transmembrane helix</keyword>
<dbReference type="KEGG" id="vg:11468041"/>
<dbReference type="EMBL" id="HM150760">
    <property type="protein sequence ID" value="AED02385.1"/>
    <property type="molecule type" value="Genomic_DNA"/>
</dbReference>
<sequence>MARYVYECLQFNQQTGTCEQAAFVPRTDIPALTTAEVSGILSMVAVCFAVAWAYKQIGRTIRN</sequence>
<dbReference type="RefSeq" id="YP_004539133.1">
    <property type="nucleotide sequence ID" value="NC_015586.1"/>
</dbReference>
<proteinExistence type="predicted"/>
<dbReference type="Proteomes" id="UP000792083">
    <property type="component" value="Segment"/>
</dbReference>
<keyword evidence="1" id="KW-0812">Transmembrane</keyword>
<evidence type="ECO:0000313" key="2">
    <source>
        <dbReference type="EMBL" id="AED02385.1"/>
    </source>
</evidence>